<name>A0A812VJN3_SYMPI</name>
<keyword evidence="2" id="KW-1185">Reference proteome</keyword>
<organism evidence="1 2">
    <name type="scientific">Symbiodinium pilosum</name>
    <name type="common">Dinoflagellate</name>
    <dbReference type="NCBI Taxonomy" id="2952"/>
    <lineage>
        <taxon>Eukaryota</taxon>
        <taxon>Sar</taxon>
        <taxon>Alveolata</taxon>
        <taxon>Dinophyceae</taxon>
        <taxon>Suessiales</taxon>
        <taxon>Symbiodiniaceae</taxon>
        <taxon>Symbiodinium</taxon>
    </lineage>
</organism>
<dbReference type="OrthoDB" id="411098at2759"/>
<reference evidence="1" key="1">
    <citation type="submission" date="2021-02" db="EMBL/GenBank/DDBJ databases">
        <authorList>
            <person name="Dougan E. K."/>
            <person name="Rhodes N."/>
            <person name="Thang M."/>
            <person name="Chan C."/>
        </authorList>
    </citation>
    <scope>NUCLEOTIDE SEQUENCE</scope>
</reference>
<accession>A0A812VJN3</accession>
<evidence type="ECO:0000313" key="2">
    <source>
        <dbReference type="Proteomes" id="UP000649617"/>
    </source>
</evidence>
<sequence>MFMCFPADGNCCFQEETEMRPDADPFTLAGNAGTVATGEDVAGTEEYENAADDGTPRAGVFHADQAKFSNDKLVSGDTDFRLKEQLSPALRQEVEQIKADIAAQQALKAAENGGQDSATLTDVAETDSKAEAQLAATFFKTVVAFGLKSLPVVPQSQQRLGLSLKFHEARCGGIPAEPQPEQLAPPPFLPHVDRQVDMAVLKLEDQVRTLFLPGTEVRKIMQEHPDLGREMLNLIIVTWRPGDVESSLKVKAVLQRHGLRLISQSHVTFDLLEDDLVKSAQFDGLAMDGENIHEVLLERCRMLQQLCRRAAANVASRGGA</sequence>
<proteinExistence type="predicted"/>
<gene>
    <name evidence="1" type="ORF">SPIL2461_LOCUS16361</name>
</gene>
<dbReference type="Proteomes" id="UP000649617">
    <property type="component" value="Unassembled WGS sequence"/>
</dbReference>
<dbReference type="EMBL" id="CAJNIZ010042524">
    <property type="protein sequence ID" value="CAE7625045.1"/>
    <property type="molecule type" value="Genomic_DNA"/>
</dbReference>
<evidence type="ECO:0000313" key="1">
    <source>
        <dbReference type="EMBL" id="CAE7625045.1"/>
    </source>
</evidence>
<comment type="caution">
    <text evidence="1">The sequence shown here is derived from an EMBL/GenBank/DDBJ whole genome shotgun (WGS) entry which is preliminary data.</text>
</comment>
<dbReference type="AlphaFoldDB" id="A0A812VJN3"/>
<protein>
    <submittedName>
        <fullName evidence="1">Uncharacterized protein</fullName>
    </submittedName>
</protein>